<dbReference type="EMBL" id="CBSZ010000049">
    <property type="protein sequence ID" value="CDH22966.1"/>
    <property type="molecule type" value="Genomic_DNA"/>
</dbReference>
<comment type="caution">
    <text evidence="1">The sequence shown here is derived from an EMBL/GenBank/DDBJ whole genome shotgun (WGS) entry which is preliminary data.</text>
</comment>
<proteinExistence type="predicted"/>
<dbReference type="AlphaFoldDB" id="A0A077PQD2"/>
<gene>
    <name evidence="1" type="ORF">XBKB1_1420040</name>
</gene>
<dbReference type="HOGENOM" id="CLU_3298798_0_0_6"/>
<accession>A0A077PQD2</accession>
<protein>
    <submittedName>
        <fullName evidence="1">Uncharacterized protein</fullName>
    </submittedName>
</protein>
<name>A0A077PQD2_XENBV</name>
<evidence type="ECO:0000313" key="2">
    <source>
        <dbReference type="Proteomes" id="UP000028493"/>
    </source>
</evidence>
<organism evidence="1 2">
    <name type="scientific">Xenorhabdus bovienii str. kraussei Becker Underwood</name>
    <dbReference type="NCBI Taxonomy" id="1398204"/>
    <lineage>
        <taxon>Bacteria</taxon>
        <taxon>Pseudomonadati</taxon>
        <taxon>Pseudomonadota</taxon>
        <taxon>Gammaproteobacteria</taxon>
        <taxon>Enterobacterales</taxon>
        <taxon>Morganellaceae</taxon>
        <taxon>Xenorhabdus</taxon>
    </lineage>
</organism>
<reference evidence="1" key="1">
    <citation type="submission" date="2013-07" db="EMBL/GenBank/DDBJ databases">
        <title>Sub-species coevolution in mutualistic symbiosis.</title>
        <authorList>
            <person name="Murfin K."/>
            <person name="Klassen J."/>
            <person name="Lee M."/>
            <person name="Forst S."/>
            <person name="Stock P."/>
            <person name="Goodrich-Blair H."/>
        </authorList>
    </citation>
    <scope>NUCLEOTIDE SEQUENCE [LARGE SCALE GENOMIC DNA]</scope>
    <source>
        <strain evidence="1">Kraussei Becker Underwood</strain>
    </source>
</reference>
<evidence type="ECO:0000313" key="1">
    <source>
        <dbReference type="EMBL" id="CDH22966.1"/>
    </source>
</evidence>
<sequence>MLCYVWIFYNLKIGTVIKDFKCVRWVQHLKKMACDYIKSM</sequence>
<dbReference type="Proteomes" id="UP000028493">
    <property type="component" value="Unassembled WGS sequence"/>
</dbReference>